<comment type="caution">
    <text evidence="1">The sequence shown here is derived from an EMBL/GenBank/DDBJ whole genome shotgun (WGS) entry which is preliminary data.</text>
</comment>
<evidence type="ECO:0000313" key="1">
    <source>
        <dbReference type="EMBL" id="KDN70505.1"/>
    </source>
</evidence>
<dbReference type="Proteomes" id="UP000027238">
    <property type="component" value="Unassembled WGS sequence"/>
</dbReference>
<gene>
    <name evidence="1" type="ORF">CSUB01_07950</name>
</gene>
<evidence type="ECO:0008006" key="3">
    <source>
        <dbReference type="Google" id="ProtNLM"/>
    </source>
</evidence>
<reference evidence="2" key="1">
    <citation type="journal article" date="2014" name="Genome Announc.">
        <title>Draft genome sequence of Colletotrichum sublineola, a destructive pathogen of cultivated sorghum.</title>
        <authorList>
            <person name="Baroncelli R."/>
            <person name="Sanz-Martin J.M."/>
            <person name="Rech G.E."/>
            <person name="Sukno S.A."/>
            <person name="Thon M.R."/>
        </authorList>
    </citation>
    <scope>NUCLEOTIDE SEQUENCE [LARGE SCALE GENOMIC DNA]</scope>
    <source>
        <strain evidence="2">TX430BB</strain>
    </source>
</reference>
<evidence type="ECO:0000313" key="2">
    <source>
        <dbReference type="Proteomes" id="UP000027238"/>
    </source>
</evidence>
<dbReference type="EMBL" id="JMSE01000338">
    <property type="protein sequence ID" value="KDN70505.1"/>
    <property type="molecule type" value="Genomic_DNA"/>
</dbReference>
<organism evidence="1 2">
    <name type="scientific">Colletotrichum sublineola</name>
    <name type="common">Sorghum anthracnose fungus</name>
    <dbReference type="NCBI Taxonomy" id="1173701"/>
    <lineage>
        <taxon>Eukaryota</taxon>
        <taxon>Fungi</taxon>
        <taxon>Dikarya</taxon>
        <taxon>Ascomycota</taxon>
        <taxon>Pezizomycotina</taxon>
        <taxon>Sordariomycetes</taxon>
        <taxon>Hypocreomycetidae</taxon>
        <taxon>Glomerellales</taxon>
        <taxon>Glomerellaceae</taxon>
        <taxon>Colletotrichum</taxon>
        <taxon>Colletotrichum graminicola species complex</taxon>
    </lineage>
</organism>
<dbReference type="HOGENOM" id="CLU_1669285_0_0_1"/>
<proteinExistence type="predicted"/>
<accession>A0A066XX06</accession>
<dbReference type="AlphaFoldDB" id="A0A066XX06"/>
<protein>
    <recommendedName>
        <fullName evidence="3">BTB domain-containing protein</fullName>
    </recommendedName>
</protein>
<name>A0A066XX06_COLSU</name>
<sequence length="158" mass="17145">MALTYSIAEDPDIDLILLPENVELGDIDLDAVQDGFSDSDSQSLDSDVTSIDTSVFEGTHLDETSATAHPPPNTPNNAATAPHVLKPLTLSVVRFKVSIVILRETSPVFRELLNNHIGTPGVETTRCGAPYILIRDDDPVAMALVLRKIHRVVTYEGI</sequence>
<keyword evidence="2" id="KW-1185">Reference proteome</keyword>